<dbReference type="Gene3D" id="3.30.1360.130">
    <property type="entry name" value="Dipeptide transport protein"/>
    <property type="match status" value="1"/>
</dbReference>
<dbReference type="PIRSF" id="PIRSF015853">
    <property type="entry name" value="Pep_DppA"/>
    <property type="match status" value="1"/>
</dbReference>
<evidence type="ECO:0000256" key="2">
    <source>
        <dbReference type="PIRSR" id="PIRSR015853-2"/>
    </source>
</evidence>
<feature type="binding site" evidence="2">
    <location>
        <position position="10"/>
    </location>
    <ligand>
        <name>Zn(2+)</name>
        <dbReference type="ChEBI" id="CHEBI:29105"/>
        <label>1</label>
    </ligand>
</feature>
<dbReference type="AlphaFoldDB" id="A0A844A9N3"/>
<organism evidence="3 4">
    <name type="scientific">Rhizobium fredii</name>
    <name type="common">Sinorhizobium fredii</name>
    <dbReference type="NCBI Taxonomy" id="380"/>
    <lineage>
        <taxon>Bacteria</taxon>
        <taxon>Pseudomonadati</taxon>
        <taxon>Pseudomonadota</taxon>
        <taxon>Alphaproteobacteria</taxon>
        <taxon>Hyphomicrobiales</taxon>
        <taxon>Rhizobiaceae</taxon>
        <taxon>Sinorhizobium/Ensifer group</taxon>
        <taxon>Sinorhizobium</taxon>
    </lineage>
</organism>
<keyword evidence="2" id="KW-0479">Metal-binding</keyword>
<sequence length="265" mass="28385">MKIFISADIEGTAGITAWDEAKKGQPEYAEFREYMTNELVAACEGARAAGATEIVVKDAHSSARNLILSKLPPYVSVVRGWSGHPDEMMFGIDGSFSAALYIGYHNKAGTDTNPLAHTLSGAVSRLLINGEVASEFTLNSLCASRYGVPSAFLSGDAGMCAEAEAAVPGIATLATSEGFGPATKSLVPAAAVAAIREGVEKALARNAKPSLPKLTEQFELVVEYTNPTDAYRNSWYPGMKHVAPRTLRFEAQDYFEIQRAIRFVV</sequence>
<keyword evidence="2" id="KW-0862">Zinc</keyword>
<dbReference type="Pfam" id="PF04951">
    <property type="entry name" value="Peptidase_M55"/>
    <property type="match status" value="1"/>
</dbReference>
<dbReference type="InterPro" id="IPR036177">
    <property type="entry name" value="Peptidase_M55_sf"/>
</dbReference>
<dbReference type="Proteomes" id="UP000466694">
    <property type="component" value="Unassembled WGS sequence"/>
</dbReference>
<dbReference type="CDD" id="cd08770">
    <property type="entry name" value="DAP_dppA_3"/>
    <property type="match status" value="1"/>
</dbReference>
<evidence type="ECO:0000256" key="1">
    <source>
        <dbReference type="PIRSR" id="PIRSR015853-1"/>
    </source>
</evidence>
<feature type="active site" description="Nucleophile" evidence="1">
    <location>
        <position position="117"/>
    </location>
</feature>
<feature type="binding site" evidence="2">
    <location>
        <position position="105"/>
    </location>
    <ligand>
        <name>Zn(2+)</name>
        <dbReference type="ChEBI" id="CHEBI:29105"/>
        <label>2</label>
    </ligand>
</feature>
<reference evidence="3 4" key="1">
    <citation type="journal article" date="2013" name="Genome Biol.">
        <title>Comparative genomics of the core and accessory genomes of 48 Sinorhizobium strains comprising five genospecies.</title>
        <authorList>
            <person name="Sugawara M."/>
            <person name="Epstein B."/>
            <person name="Badgley B.D."/>
            <person name="Unno T."/>
            <person name="Xu L."/>
            <person name="Reese J."/>
            <person name="Gyaneshwar P."/>
            <person name="Denny R."/>
            <person name="Mudge J."/>
            <person name="Bharti A.K."/>
            <person name="Farmer A.D."/>
            <person name="May G.D."/>
            <person name="Woodward J.E."/>
            <person name="Medigue C."/>
            <person name="Vallenet D."/>
            <person name="Lajus A."/>
            <person name="Rouy Z."/>
            <person name="Martinez-Vaz B."/>
            <person name="Tiffin P."/>
            <person name="Young N.D."/>
            <person name="Sadowsky M.J."/>
        </authorList>
    </citation>
    <scope>NUCLEOTIDE SEQUENCE [LARGE SCALE GENOMIC DNA]</scope>
    <source>
        <strain evidence="3 4">USDA205</strain>
    </source>
</reference>
<evidence type="ECO:0000313" key="3">
    <source>
        <dbReference type="EMBL" id="MQX08366.1"/>
    </source>
</evidence>
<dbReference type="EMBL" id="WISZ01000072">
    <property type="protein sequence ID" value="MQX08366.1"/>
    <property type="molecule type" value="Genomic_DNA"/>
</dbReference>
<name>A0A844A9N3_RHIFR</name>
<feature type="binding site" evidence="2">
    <location>
        <position position="135"/>
    </location>
    <ligand>
        <name>Zn(2+)</name>
        <dbReference type="ChEBI" id="CHEBI:29105"/>
        <label>2</label>
    </ligand>
</feature>
<dbReference type="GO" id="GO:0046872">
    <property type="term" value="F:metal ion binding"/>
    <property type="evidence" value="ECO:0007669"/>
    <property type="project" value="UniProtKB-KW"/>
</dbReference>
<proteinExistence type="predicted"/>
<dbReference type="InterPro" id="IPR027476">
    <property type="entry name" value="DppA_N"/>
</dbReference>
<feature type="binding site" evidence="2">
    <location>
        <position position="8"/>
    </location>
    <ligand>
        <name>Zn(2+)</name>
        <dbReference type="ChEBI" id="CHEBI:29105"/>
        <label>2</label>
    </ligand>
</feature>
<dbReference type="InterPro" id="IPR007035">
    <property type="entry name" value="Peptidase_M55"/>
</dbReference>
<gene>
    <name evidence="3" type="ORF">GHK48_08680</name>
</gene>
<dbReference type="SUPFAM" id="SSF63992">
    <property type="entry name" value="Dipeptide transport protein"/>
    <property type="match status" value="1"/>
</dbReference>
<dbReference type="RefSeq" id="WP_037435963.1">
    <property type="nucleotide sequence ID" value="NZ_BJNI01000066.1"/>
</dbReference>
<feature type="binding site" evidence="2">
    <location>
        <position position="60"/>
    </location>
    <ligand>
        <name>Zn(2+)</name>
        <dbReference type="ChEBI" id="CHEBI:29105"/>
        <label>2</label>
    </ligand>
</feature>
<dbReference type="Gene3D" id="3.40.50.10780">
    <property type="entry name" value="Dipeptide transport protein"/>
    <property type="match status" value="1"/>
</dbReference>
<accession>A0A844A9N3</accession>
<protein>
    <submittedName>
        <fullName evidence="3">Peptide ABC transporter</fullName>
    </submittedName>
</protein>
<feature type="binding site" evidence="2">
    <location>
        <position position="8"/>
    </location>
    <ligand>
        <name>Zn(2+)</name>
        <dbReference type="ChEBI" id="CHEBI:29105"/>
        <label>1</label>
    </ligand>
</feature>
<comment type="caution">
    <text evidence="3">The sequence shown here is derived from an EMBL/GenBank/DDBJ whole genome shotgun (WGS) entry which is preliminary data.</text>
</comment>
<evidence type="ECO:0000313" key="4">
    <source>
        <dbReference type="Proteomes" id="UP000466694"/>
    </source>
</evidence>